<protein>
    <recommendedName>
        <fullName evidence="4">DUF4355 domain-containing protein</fullName>
    </recommendedName>
</protein>
<feature type="compositionally biased region" description="Basic and acidic residues" evidence="1">
    <location>
        <begin position="48"/>
        <end position="65"/>
    </location>
</feature>
<evidence type="ECO:0000256" key="1">
    <source>
        <dbReference type="SAM" id="MobiDB-lite"/>
    </source>
</evidence>
<dbReference type="Pfam" id="PF14265">
    <property type="entry name" value="DUF4355"/>
    <property type="match status" value="1"/>
</dbReference>
<evidence type="ECO:0000313" key="3">
    <source>
        <dbReference type="Proteomes" id="UP000055316"/>
    </source>
</evidence>
<evidence type="ECO:0000313" key="2">
    <source>
        <dbReference type="EMBL" id="BAR82279.1"/>
    </source>
</evidence>
<reference evidence="2 3" key="1">
    <citation type="submission" date="2015-05" db="EMBL/GenBank/DDBJ databases">
        <title>Whole genome sequence of Bacillus thuringiensis serovar tolworthi Pasteur Institute Standard strain.</title>
        <authorList>
            <person name="Kanda K."/>
            <person name="Nakashima K."/>
            <person name="Nagano Y."/>
        </authorList>
    </citation>
    <scope>NUCLEOTIDE SEQUENCE [LARGE SCALE GENOMIC DNA]</scope>
    <source>
        <strain evidence="2 3">Pasteur Institute Standard strain</strain>
    </source>
</reference>
<name>A0A9W4A635_BACTO</name>
<feature type="region of interest" description="Disordered" evidence="1">
    <location>
        <begin position="36"/>
        <end position="136"/>
    </location>
</feature>
<dbReference type="AlphaFoldDB" id="A0A9W4A635"/>
<evidence type="ECO:0008006" key="4">
    <source>
        <dbReference type="Google" id="ProtNLM"/>
    </source>
</evidence>
<dbReference type="EMBL" id="AP014864">
    <property type="protein sequence ID" value="BAR82279.1"/>
    <property type="molecule type" value="Genomic_DNA"/>
</dbReference>
<accession>A0A9W4A635</accession>
<organism evidence="2 3">
    <name type="scientific">Bacillus thuringiensis subsp. tolworthi</name>
    <dbReference type="NCBI Taxonomy" id="1442"/>
    <lineage>
        <taxon>Bacteria</taxon>
        <taxon>Bacillati</taxon>
        <taxon>Bacillota</taxon>
        <taxon>Bacilli</taxon>
        <taxon>Bacillales</taxon>
        <taxon>Bacillaceae</taxon>
        <taxon>Bacillus</taxon>
        <taxon>Bacillus cereus group</taxon>
    </lineage>
</organism>
<dbReference type="RefSeq" id="WP_060851725.1">
    <property type="nucleotide sequence ID" value="NZ_AP014864.1"/>
</dbReference>
<dbReference type="InterPro" id="IPR025580">
    <property type="entry name" value="Gp46"/>
</dbReference>
<gene>
    <name evidence="2" type="ORF">KNN_01432</name>
</gene>
<dbReference type="Proteomes" id="UP000055316">
    <property type="component" value="Chromosome"/>
</dbReference>
<feature type="compositionally biased region" description="Basic and acidic residues" evidence="1">
    <location>
        <begin position="95"/>
        <end position="136"/>
    </location>
</feature>
<sequence length="219" mass="24623">MKPVIGKRVVKADLTPEETVAYAGMSFVPKLRLGDFQYFSDGDNPNPEDNKETDHTNNPDGKNPEDNPNDPPEKTFTQADVDALIAKEKKRAAKRAREEADKEYQRKSMTDEERRQQELEDLKKENESYKTKARRAELKDHATSILQGAGVPARFASRLIGEDEEATAQAVHEFIADWNSEMSTAVKGKLAGQTPKTPKVEDKTEVDPFVAAFNKGWEE</sequence>
<proteinExistence type="predicted"/>